<evidence type="ECO:0000313" key="2">
    <source>
        <dbReference type="WBParaSite" id="SVE_0292600.1"/>
    </source>
</evidence>
<reference evidence="1" key="1">
    <citation type="submission" date="2014-07" db="EMBL/GenBank/DDBJ databases">
        <authorList>
            <person name="Martin A.A"/>
            <person name="De Silva N."/>
        </authorList>
    </citation>
    <scope>NUCLEOTIDE SEQUENCE</scope>
</reference>
<sequence>MEDPMDNPRPTAPVAVIPKTKVFLGAYEAARVQWIEQQKQLSRNPTITDEEKRTLMLNQADELKEMLDFFGIEDKGGYVVPYSWENSQSHLRLEKITSIFVYQTSKNGHIKPFLKGSDVDFGIWRD</sequence>
<organism evidence="1 2">
    <name type="scientific">Strongyloides venezuelensis</name>
    <name type="common">Threadworm</name>
    <dbReference type="NCBI Taxonomy" id="75913"/>
    <lineage>
        <taxon>Eukaryota</taxon>
        <taxon>Metazoa</taxon>
        <taxon>Ecdysozoa</taxon>
        <taxon>Nematoda</taxon>
        <taxon>Chromadorea</taxon>
        <taxon>Rhabditida</taxon>
        <taxon>Tylenchina</taxon>
        <taxon>Panagrolaimomorpha</taxon>
        <taxon>Strongyloidoidea</taxon>
        <taxon>Strongyloididae</taxon>
        <taxon>Strongyloides</taxon>
    </lineage>
</organism>
<accession>A0A0K0F299</accession>
<reference evidence="2" key="2">
    <citation type="submission" date="2015-08" db="UniProtKB">
        <authorList>
            <consortium name="WormBaseParasite"/>
        </authorList>
    </citation>
    <scope>IDENTIFICATION</scope>
</reference>
<dbReference type="Proteomes" id="UP000035680">
    <property type="component" value="Unassembled WGS sequence"/>
</dbReference>
<dbReference type="WBParaSite" id="SVE_0292600.1">
    <property type="protein sequence ID" value="SVE_0292600.1"/>
    <property type="gene ID" value="SVE_0292600"/>
</dbReference>
<dbReference type="AlphaFoldDB" id="A0A0K0F299"/>
<proteinExistence type="predicted"/>
<protein>
    <submittedName>
        <fullName evidence="2">Carn_acyltransf domain-containing protein</fullName>
    </submittedName>
</protein>
<evidence type="ECO:0000313" key="1">
    <source>
        <dbReference type="Proteomes" id="UP000035680"/>
    </source>
</evidence>
<name>A0A0K0F299_STRVS</name>
<keyword evidence="1" id="KW-1185">Reference proteome</keyword>